<gene>
    <name evidence="6" type="ORF">S01H4_24986</name>
</gene>
<dbReference type="Gene3D" id="3.40.50.2300">
    <property type="match status" value="1"/>
</dbReference>
<keyword evidence="2" id="KW-0805">Transcription regulation</keyword>
<evidence type="ECO:0000256" key="4">
    <source>
        <dbReference type="ARBA" id="ARBA00023163"/>
    </source>
</evidence>
<evidence type="ECO:0000256" key="1">
    <source>
        <dbReference type="ARBA" id="ARBA00022491"/>
    </source>
</evidence>
<dbReference type="EMBL" id="BART01011830">
    <property type="protein sequence ID" value="GAG89077.1"/>
    <property type="molecule type" value="Genomic_DNA"/>
</dbReference>
<proteinExistence type="predicted"/>
<dbReference type="AlphaFoldDB" id="X1C711"/>
<dbReference type="PANTHER" id="PTHR30146">
    <property type="entry name" value="LACI-RELATED TRANSCRIPTIONAL REPRESSOR"/>
    <property type="match status" value="1"/>
</dbReference>
<dbReference type="GO" id="GO:0003700">
    <property type="term" value="F:DNA-binding transcription factor activity"/>
    <property type="evidence" value="ECO:0007669"/>
    <property type="project" value="TreeGrafter"/>
</dbReference>
<sequence>NRNIKIFNSIASPFIVVDREIEGLKKDLIIVNNKKSAYEAVSYLIRNGHKKIILLNGPKHTITAQNRFIGWKMALEENNLFRKEFVFWENYSIDAGHEMMSEVFKKIGLVDAIFAANDLIALGVMQAIEKRGYKIPNDVSVMGFDDIYLSKFLKPPLTTVRQPIYEIGKRAAELLLSRISSKEKFIPQKIVIEGKLIVRSSVSKKD</sequence>
<dbReference type="InterPro" id="IPR028082">
    <property type="entry name" value="Peripla_BP_I"/>
</dbReference>
<dbReference type="CDD" id="cd06267">
    <property type="entry name" value="PBP1_LacI_sugar_binding-like"/>
    <property type="match status" value="1"/>
</dbReference>
<feature type="domain" description="Transcriptional regulator LacI/GalR-like sensor" evidence="5">
    <location>
        <begin position="41"/>
        <end position="202"/>
    </location>
</feature>
<dbReference type="PANTHER" id="PTHR30146:SF148">
    <property type="entry name" value="HTH-TYPE TRANSCRIPTIONAL REPRESSOR PURR-RELATED"/>
    <property type="match status" value="1"/>
</dbReference>
<evidence type="ECO:0000256" key="3">
    <source>
        <dbReference type="ARBA" id="ARBA00023125"/>
    </source>
</evidence>
<dbReference type="SUPFAM" id="SSF53822">
    <property type="entry name" value="Periplasmic binding protein-like I"/>
    <property type="match status" value="1"/>
</dbReference>
<evidence type="ECO:0000259" key="5">
    <source>
        <dbReference type="Pfam" id="PF13377"/>
    </source>
</evidence>
<evidence type="ECO:0000313" key="6">
    <source>
        <dbReference type="EMBL" id="GAG89077.1"/>
    </source>
</evidence>
<comment type="caution">
    <text evidence="6">The sequence shown here is derived from an EMBL/GenBank/DDBJ whole genome shotgun (WGS) entry which is preliminary data.</text>
</comment>
<dbReference type="InterPro" id="IPR046335">
    <property type="entry name" value="LacI/GalR-like_sensor"/>
</dbReference>
<evidence type="ECO:0000256" key="2">
    <source>
        <dbReference type="ARBA" id="ARBA00023015"/>
    </source>
</evidence>
<dbReference type="GO" id="GO:0000976">
    <property type="term" value="F:transcription cis-regulatory region binding"/>
    <property type="evidence" value="ECO:0007669"/>
    <property type="project" value="TreeGrafter"/>
</dbReference>
<dbReference type="Pfam" id="PF13377">
    <property type="entry name" value="Peripla_BP_3"/>
    <property type="match status" value="1"/>
</dbReference>
<accession>X1C711</accession>
<protein>
    <recommendedName>
        <fullName evidence="5">Transcriptional regulator LacI/GalR-like sensor domain-containing protein</fullName>
    </recommendedName>
</protein>
<keyword evidence="3" id="KW-0238">DNA-binding</keyword>
<feature type="non-terminal residue" evidence="6">
    <location>
        <position position="1"/>
    </location>
</feature>
<keyword evidence="4" id="KW-0804">Transcription</keyword>
<organism evidence="6">
    <name type="scientific">marine sediment metagenome</name>
    <dbReference type="NCBI Taxonomy" id="412755"/>
    <lineage>
        <taxon>unclassified sequences</taxon>
        <taxon>metagenomes</taxon>
        <taxon>ecological metagenomes</taxon>
    </lineage>
</organism>
<reference evidence="6" key="1">
    <citation type="journal article" date="2014" name="Front. Microbiol.">
        <title>High frequency of phylogenetically diverse reductive dehalogenase-homologous genes in deep subseafloor sedimentary metagenomes.</title>
        <authorList>
            <person name="Kawai M."/>
            <person name="Futagami T."/>
            <person name="Toyoda A."/>
            <person name="Takaki Y."/>
            <person name="Nishi S."/>
            <person name="Hori S."/>
            <person name="Arai W."/>
            <person name="Tsubouchi T."/>
            <person name="Morono Y."/>
            <person name="Uchiyama I."/>
            <person name="Ito T."/>
            <person name="Fujiyama A."/>
            <person name="Inagaki F."/>
            <person name="Takami H."/>
        </authorList>
    </citation>
    <scope>NUCLEOTIDE SEQUENCE</scope>
    <source>
        <strain evidence="6">Expedition CK06-06</strain>
    </source>
</reference>
<name>X1C711_9ZZZZ</name>
<keyword evidence="1" id="KW-0678">Repressor</keyword>